<evidence type="ECO:0000256" key="3">
    <source>
        <dbReference type="ARBA" id="ARBA00022553"/>
    </source>
</evidence>
<feature type="transmembrane region" description="Helical" evidence="9">
    <location>
        <begin position="92"/>
        <end position="110"/>
    </location>
</feature>
<reference evidence="13" key="1">
    <citation type="journal article" date="2019" name="Int. J. Syst. Evol. Microbiol.">
        <title>The Global Catalogue of Microorganisms (GCM) 10K type strain sequencing project: providing services to taxonomists for standard genome sequencing and annotation.</title>
        <authorList>
            <consortium name="The Broad Institute Genomics Platform"/>
            <consortium name="The Broad Institute Genome Sequencing Center for Infectious Disease"/>
            <person name="Wu L."/>
            <person name="Ma J."/>
        </authorList>
    </citation>
    <scope>NUCLEOTIDE SEQUENCE [LARGE SCALE GENOMIC DNA]</scope>
    <source>
        <strain evidence="13">ZS-35-S2</strain>
    </source>
</reference>
<evidence type="ECO:0000313" key="12">
    <source>
        <dbReference type="EMBL" id="MFC6017601.1"/>
    </source>
</evidence>
<dbReference type="Proteomes" id="UP001596203">
    <property type="component" value="Unassembled WGS sequence"/>
</dbReference>
<evidence type="ECO:0000259" key="11">
    <source>
        <dbReference type="Pfam" id="PF07730"/>
    </source>
</evidence>
<dbReference type="PANTHER" id="PTHR24421">
    <property type="entry name" value="NITRATE/NITRITE SENSOR PROTEIN NARX-RELATED"/>
    <property type="match status" value="1"/>
</dbReference>
<feature type="transmembrane region" description="Helical" evidence="9">
    <location>
        <begin position="141"/>
        <end position="160"/>
    </location>
</feature>
<dbReference type="Gene3D" id="3.30.565.10">
    <property type="entry name" value="Histidine kinase-like ATPase, C-terminal domain"/>
    <property type="match status" value="1"/>
</dbReference>
<keyword evidence="9" id="KW-0812">Transmembrane</keyword>
<protein>
    <recommendedName>
        <fullName evidence="2">histidine kinase</fullName>
        <ecNumber evidence="2">2.7.13.3</ecNumber>
    </recommendedName>
</protein>
<dbReference type="InterPro" id="IPR036890">
    <property type="entry name" value="HATPase_C_sf"/>
</dbReference>
<name>A0ABW1K6Y7_9ACTN</name>
<evidence type="ECO:0000256" key="5">
    <source>
        <dbReference type="ARBA" id="ARBA00022741"/>
    </source>
</evidence>
<feature type="domain" description="Signal transduction histidine kinase subgroup 3 dimerisation and phosphoacceptor" evidence="11">
    <location>
        <begin position="221"/>
        <end position="287"/>
    </location>
</feature>
<keyword evidence="13" id="KW-1185">Reference proteome</keyword>
<dbReference type="EC" id="2.7.13.3" evidence="2"/>
<evidence type="ECO:0000313" key="13">
    <source>
        <dbReference type="Proteomes" id="UP001596203"/>
    </source>
</evidence>
<keyword evidence="6 12" id="KW-0418">Kinase</keyword>
<keyword evidence="3" id="KW-0597">Phosphoprotein</keyword>
<evidence type="ECO:0000256" key="4">
    <source>
        <dbReference type="ARBA" id="ARBA00022679"/>
    </source>
</evidence>
<evidence type="ECO:0000256" key="2">
    <source>
        <dbReference type="ARBA" id="ARBA00012438"/>
    </source>
</evidence>
<organism evidence="12 13">
    <name type="scientific">Plantactinospora solaniradicis</name>
    <dbReference type="NCBI Taxonomy" id="1723736"/>
    <lineage>
        <taxon>Bacteria</taxon>
        <taxon>Bacillati</taxon>
        <taxon>Actinomycetota</taxon>
        <taxon>Actinomycetes</taxon>
        <taxon>Micromonosporales</taxon>
        <taxon>Micromonosporaceae</taxon>
        <taxon>Plantactinospora</taxon>
    </lineage>
</organism>
<comment type="catalytic activity">
    <reaction evidence="1">
        <text>ATP + protein L-histidine = ADP + protein N-phospho-L-histidine.</text>
        <dbReference type="EC" id="2.7.13.3"/>
    </reaction>
</comment>
<keyword evidence="9" id="KW-1133">Transmembrane helix</keyword>
<comment type="caution">
    <text evidence="12">The sequence shown here is derived from an EMBL/GenBank/DDBJ whole genome shotgun (WGS) entry which is preliminary data.</text>
</comment>
<dbReference type="CDD" id="cd16917">
    <property type="entry name" value="HATPase_UhpB-NarQ-NarX-like"/>
    <property type="match status" value="1"/>
</dbReference>
<dbReference type="RefSeq" id="WP_377421971.1">
    <property type="nucleotide sequence ID" value="NZ_JBHSPR010000010.1"/>
</dbReference>
<keyword evidence="8" id="KW-0902">Two-component regulatory system</keyword>
<dbReference type="Pfam" id="PF02518">
    <property type="entry name" value="HATPase_c"/>
    <property type="match status" value="1"/>
</dbReference>
<dbReference type="EMBL" id="JBHSPR010000010">
    <property type="protein sequence ID" value="MFC6017601.1"/>
    <property type="molecule type" value="Genomic_DNA"/>
</dbReference>
<evidence type="ECO:0000256" key="1">
    <source>
        <dbReference type="ARBA" id="ARBA00000085"/>
    </source>
</evidence>
<evidence type="ECO:0000259" key="10">
    <source>
        <dbReference type="Pfam" id="PF02518"/>
    </source>
</evidence>
<proteinExistence type="predicted"/>
<feature type="domain" description="Histidine kinase/HSP90-like ATPase" evidence="10">
    <location>
        <begin position="339"/>
        <end position="422"/>
    </location>
</feature>
<evidence type="ECO:0000256" key="9">
    <source>
        <dbReference type="SAM" id="Phobius"/>
    </source>
</evidence>
<dbReference type="InterPro" id="IPR011712">
    <property type="entry name" value="Sig_transdc_His_kin_sub3_dim/P"/>
</dbReference>
<dbReference type="Pfam" id="PF07730">
    <property type="entry name" value="HisKA_3"/>
    <property type="match status" value="1"/>
</dbReference>
<dbReference type="InterPro" id="IPR003594">
    <property type="entry name" value="HATPase_dom"/>
</dbReference>
<dbReference type="SUPFAM" id="SSF55874">
    <property type="entry name" value="ATPase domain of HSP90 chaperone/DNA topoisomerase II/histidine kinase"/>
    <property type="match status" value="1"/>
</dbReference>
<feature type="transmembrane region" description="Helical" evidence="9">
    <location>
        <begin position="49"/>
        <end position="72"/>
    </location>
</feature>
<dbReference type="GO" id="GO:0016301">
    <property type="term" value="F:kinase activity"/>
    <property type="evidence" value="ECO:0007669"/>
    <property type="project" value="UniProtKB-KW"/>
</dbReference>
<evidence type="ECO:0000256" key="8">
    <source>
        <dbReference type="ARBA" id="ARBA00023012"/>
    </source>
</evidence>
<dbReference type="PANTHER" id="PTHR24421:SF10">
    <property type="entry name" value="NITRATE_NITRITE SENSOR PROTEIN NARQ"/>
    <property type="match status" value="1"/>
</dbReference>
<evidence type="ECO:0000256" key="7">
    <source>
        <dbReference type="ARBA" id="ARBA00022840"/>
    </source>
</evidence>
<keyword evidence="7" id="KW-0067">ATP-binding</keyword>
<keyword evidence="5" id="KW-0547">Nucleotide-binding</keyword>
<dbReference type="InterPro" id="IPR050482">
    <property type="entry name" value="Sensor_HK_TwoCompSys"/>
</dbReference>
<keyword evidence="4" id="KW-0808">Transferase</keyword>
<gene>
    <name evidence="12" type="ORF">ACFP2T_15465</name>
</gene>
<feature type="transmembrane region" description="Helical" evidence="9">
    <location>
        <begin position="172"/>
        <end position="189"/>
    </location>
</feature>
<dbReference type="Gene3D" id="1.20.5.1930">
    <property type="match status" value="1"/>
</dbReference>
<evidence type="ECO:0000256" key="6">
    <source>
        <dbReference type="ARBA" id="ARBA00022777"/>
    </source>
</evidence>
<accession>A0ABW1K6Y7</accession>
<feature type="transmembrane region" description="Helical" evidence="9">
    <location>
        <begin position="117"/>
        <end position="135"/>
    </location>
</feature>
<sequence>MTAGTGYAGPQAPDRSRPEIGHARLMAAGGGREAGAGPAVVRRPIWRDLALAALTTFGVLVGTAVAGAPITYEGTVPMATTLGLLLLAHRRWPVAVLLTSLAVIIALRTAELTDAGWVWPAAVIFFLVAADDTAARPRLPWAVGAGLFQLVFAVNWQWSVSGQETQRAIGEVGGEALCLALLVAVAVAYRNWLRWRTELAAGLAHAEQERRLEAGRRSAEERLQIARELHDVVAHTLTVVGVQLRVVDEALDDSTAEARAALRTAQEVRAKAVADLRSLIDVLRAPGERSDAGAVPAPQADLAGLADLVVRSRTSGLEVVLETSGDPAVVSAPVALASYRVIQESLTNTVKHAAARRATVRLDITADSVDVAVIDDGVGPAPGAVPGHGINGMRERVAALGGTFRAGAAEGGGYTVHATIPVAGFRP</sequence>
<keyword evidence="9" id="KW-0472">Membrane</keyword>